<dbReference type="SMART" id="SM00249">
    <property type="entry name" value="PHD"/>
    <property type="match status" value="1"/>
</dbReference>
<dbReference type="InterPro" id="IPR011011">
    <property type="entry name" value="Znf_FYVE_PHD"/>
</dbReference>
<evidence type="ECO:0000256" key="5">
    <source>
        <dbReference type="SAM" id="Coils"/>
    </source>
</evidence>
<organism evidence="9 10">
    <name type="scientific">Huso huso</name>
    <name type="common">Beluga</name>
    <name type="synonym">Acipenser huso</name>
    <dbReference type="NCBI Taxonomy" id="61971"/>
    <lineage>
        <taxon>Eukaryota</taxon>
        <taxon>Metazoa</taxon>
        <taxon>Chordata</taxon>
        <taxon>Craniata</taxon>
        <taxon>Vertebrata</taxon>
        <taxon>Euteleostomi</taxon>
        <taxon>Actinopterygii</taxon>
        <taxon>Chondrostei</taxon>
        <taxon>Acipenseriformes</taxon>
        <taxon>Acipenseridae</taxon>
        <taxon>Huso</taxon>
    </lineage>
</organism>
<feature type="compositionally biased region" description="Low complexity" evidence="6">
    <location>
        <begin position="2156"/>
        <end position="2166"/>
    </location>
</feature>
<feature type="region of interest" description="Disordered" evidence="6">
    <location>
        <begin position="1279"/>
        <end position="1355"/>
    </location>
</feature>
<feature type="compositionally biased region" description="Basic and acidic residues" evidence="6">
    <location>
        <begin position="947"/>
        <end position="957"/>
    </location>
</feature>
<feature type="compositionally biased region" description="Basic and acidic residues" evidence="6">
    <location>
        <begin position="421"/>
        <end position="437"/>
    </location>
</feature>
<evidence type="ECO:0000256" key="3">
    <source>
        <dbReference type="ARBA" id="ARBA00022833"/>
    </source>
</evidence>
<feature type="region of interest" description="Disordered" evidence="6">
    <location>
        <begin position="1055"/>
        <end position="1084"/>
    </location>
</feature>
<dbReference type="Gene3D" id="1.10.472.30">
    <property type="entry name" value="Transcription elongation factor S-II, central domain"/>
    <property type="match status" value="1"/>
</dbReference>
<dbReference type="CDD" id="cd15639">
    <property type="entry name" value="PHD_DIDO1_like"/>
    <property type="match status" value="1"/>
</dbReference>
<feature type="compositionally biased region" description="Polar residues" evidence="6">
    <location>
        <begin position="1851"/>
        <end position="1863"/>
    </location>
</feature>
<feature type="compositionally biased region" description="Pro residues" evidence="6">
    <location>
        <begin position="1936"/>
        <end position="1950"/>
    </location>
</feature>
<dbReference type="SUPFAM" id="SSF46942">
    <property type="entry name" value="Elongation factor TFIIS domain 2"/>
    <property type="match status" value="1"/>
</dbReference>
<dbReference type="Gene3D" id="3.30.40.10">
    <property type="entry name" value="Zinc/RING finger domain, C3HC4 (zinc finger)"/>
    <property type="match status" value="1"/>
</dbReference>
<feature type="compositionally biased region" description="Basic and acidic residues" evidence="6">
    <location>
        <begin position="2231"/>
        <end position="2281"/>
    </location>
</feature>
<evidence type="ECO:0000256" key="4">
    <source>
        <dbReference type="PROSITE-ProRule" id="PRU00146"/>
    </source>
</evidence>
<dbReference type="PANTHER" id="PTHR11477:SF13">
    <property type="entry name" value="DEATH-INDUCER OBLITERATOR 1"/>
    <property type="match status" value="1"/>
</dbReference>
<evidence type="ECO:0000256" key="6">
    <source>
        <dbReference type="SAM" id="MobiDB-lite"/>
    </source>
</evidence>
<feature type="compositionally biased region" description="Low complexity" evidence="6">
    <location>
        <begin position="1007"/>
        <end position="1021"/>
    </location>
</feature>
<keyword evidence="3" id="KW-0862">Zinc</keyword>
<dbReference type="InterPro" id="IPR012921">
    <property type="entry name" value="SPOC_C"/>
</dbReference>
<keyword evidence="5" id="KW-0175">Coiled coil</keyword>
<feature type="compositionally biased region" description="Polar residues" evidence="6">
    <location>
        <begin position="552"/>
        <end position="586"/>
    </location>
</feature>
<feature type="compositionally biased region" description="Low complexity" evidence="6">
    <location>
        <begin position="1659"/>
        <end position="1671"/>
    </location>
</feature>
<feature type="compositionally biased region" description="Low complexity" evidence="6">
    <location>
        <begin position="1058"/>
        <end position="1069"/>
    </location>
</feature>
<proteinExistence type="predicted"/>
<feature type="compositionally biased region" description="Acidic residues" evidence="6">
    <location>
        <begin position="1448"/>
        <end position="1464"/>
    </location>
</feature>
<feature type="compositionally biased region" description="Pro residues" evidence="6">
    <location>
        <begin position="2140"/>
        <end position="2149"/>
    </location>
</feature>
<gene>
    <name evidence="9" type="ORF">HHUSO_G20173</name>
</gene>
<evidence type="ECO:0000259" key="7">
    <source>
        <dbReference type="PROSITE" id="PS50016"/>
    </source>
</evidence>
<feature type="region of interest" description="Disordered" evidence="6">
    <location>
        <begin position="1608"/>
        <end position="1690"/>
    </location>
</feature>
<feature type="compositionally biased region" description="Basic and acidic residues" evidence="6">
    <location>
        <begin position="1628"/>
        <end position="1658"/>
    </location>
</feature>
<feature type="domain" description="TFIIS central" evidence="8">
    <location>
        <begin position="736"/>
        <end position="856"/>
    </location>
</feature>
<feature type="compositionally biased region" description="Basic and acidic residues" evidence="6">
    <location>
        <begin position="1285"/>
        <end position="1294"/>
    </location>
</feature>
<keyword evidence="2 4" id="KW-0863">Zinc-finger</keyword>
<feature type="compositionally biased region" description="Acidic residues" evidence="6">
    <location>
        <begin position="866"/>
        <end position="884"/>
    </location>
</feature>
<feature type="compositionally biased region" description="Polar residues" evidence="6">
    <location>
        <begin position="1791"/>
        <end position="1831"/>
    </location>
</feature>
<feature type="compositionally biased region" description="Polar residues" evidence="6">
    <location>
        <begin position="681"/>
        <end position="700"/>
    </location>
</feature>
<dbReference type="Pfam" id="PF00628">
    <property type="entry name" value="PHD"/>
    <property type="match status" value="1"/>
</dbReference>
<feature type="region of interest" description="Disordered" evidence="6">
    <location>
        <begin position="839"/>
        <end position="899"/>
    </location>
</feature>
<feature type="compositionally biased region" description="Polar residues" evidence="6">
    <location>
        <begin position="133"/>
        <end position="155"/>
    </location>
</feature>
<feature type="compositionally biased region" description="Low complexity" evidence="6">
    <location>
        <begin position="1333"/>
        <end position="1355"/>
    </location>
</feature>
<feature type="coiled-coil region" evidence="5">
    <location>
        <begin position="1541"/>
        <end position="1575"/>
    </location>
</feature>
<feature type="compositionally biased region" description="Polar residues" evidence="6">
    <location>
        <begin position="1409"/>
        <end position="1419"/>
    </location>
</feature>
<evidence type="ECO:0000259" key="8">
    <source>
        <dbReference type="PROSITE" id="PS51321"/>
    </source>
</evidence>
<feature type="compositionally biased region" description="Basic and acidic residues" evidence="6">
    <location>
        <begin position="2186"/>
        <end position="2205"/>
    </location>
</feature>
<protein>
    <submittedName>
        <fullName evidence="9">Death-inducer obliterator 1-like isoform X1</fullName>
    </submittedName>
</protein>
<feature type="region of interest" description="Disordered" evidence="6">
    <location>
        <begin position="1368"/>
        <end position="1474"/>
    </location>
</feature>
<dbReference type="InterPro" id="IPR003618">
    <property type="entry name" value="TFIIS_cen_dom"/>
</dbReference>
<keyword evidence="10" id="KW-1185">Reference proteome</keyword>
<evidence type="ECO:0000313" key="9">
    <source>
        <dbReference type="EMBL" id="KAK6479428.1"/>
    </source>
</evidence>
<dbReference type="Pfam" id="PF07500">
    <property type="entry name" value="TFIIS_M"/>
    <property type="match status" value="1"/>
</dbReference>
<feature type="compositionally biased region" description="Pro residues" evidence="6">
    <location>
        <begin position="2116"/>
        <end position="2131"/>
    </location>
</feature>
<evidence type="ECO:0000256" key="2">
    <source>
        <dbReference type="ARBA" id="ARBA00022771"/>
    </source>
</evidence>
<feature type="region of interest" description="Disordered" evidence="6">
    <location>
        <begin position="1"/>
        <end position="275"/>
    </location>
</feature>
<feature type="compositionally biased region" description="Basic and acidic residues" evidence="6">
    <location>
        <begin position="404"/>
        <end position="413"/>
    </location>
</feature>
<comment type="caution">
    <text evidence="9">The sequence shown here is derived from an EMBL/GenBank/DDBJ whole genome shotgun (WGS) entry which is preliminary data.</text>
</comment>
<evidence type="ECO:0000313" key="10">
    <source>
        <dbReference type="Proteomes" id="UP001369086"/>
    </source>
</evidence>
<dbReference type="EMBL" id="JAHFZB010000018">
    <property type="protein sequence ID" value="KAK6479428.1"/>
    <property type="molecule type" value="Genomic_DNA"/>
</dbReference>
<dbReference type="InterPro" id="IPR033082">
    <property type="entry name" value="DIDO1_PHD"/>
</dbReference>
<dbReference type="InterPro" id="IPR036575">
    <property type="entry name" value="TFIIS_cen_dom_sf"/>
</dbReference>
<feature type="compositionally biased region" description="Low complexity" evidence="6">
    <location>
        <begin position="174"/>
        <end position="183"/>
    </location>
</feature>
<feature type="compositionally biased region" description="Basic and acidic residues" evidence="6">
    <location>
        <begin position="589"/>
        <end position="599"/>
    </location>
</feature>
<feature type="compositionally biased region" description="Polar residues" evidence="6">
    <location>
        <begin position="7"/>
        <end position="33"/>
    </location>
</feature>
<feature type="compositionally biased region" description="Low complexity" evidence="6">
    <location>
        <begin position="637"/>
        <end position="653"/>
    </location>
</feature>
<feature type="compositionally biased region" description="Basic and acidic residues" evidence="6">
    <location>
        <begin position="158"/>
        <end position="173"/>
    </location>
</feature>
<feature type="domain" description="PHD-type" evidence="7">
    <location>
        <begin position="282"/>
        <end position="389"/>
    </location>
</feature>
<feature type="compositionally biased region" description="Low complexity" evidence="6">
    <location>
        <begin position="1368"/>
        <end position="1392"/>
    </location>
</feature>
<feature type="compositionally biased region" description="Low complexity" evidence="6">
    <location>
        <begin position="707"/>
        <end position="736"/>
    </location>
</feature>
<dbReference type="InterPro" id="IPR019787">
    <property type="entry name" value="Znf_PHD-finger"/>
</dbReference>
<feature type="region of interest" description="Disordered" evidence="6">
    <location>
        <begin position="928"/>
        <end position="1021"/>
    </location>
</feature>
<dbReference type="PANTHER" id="PTHR11477">
    <property type="entry name" value="TRANSCRIPTION FACTOR S-II ZINC FINGER DOMAIN-CONTAINING PROTEIN"/>
    <property type="match status" value="1"/>
</dbReference>
<reference evidence="9 10" key="1">
    <citation type="submission" date="2021-05" db="EMBL/GenBank/DDBJ databases">
        <authorList>
            <person name="Zahm M."/>
            <person name="Klopp C."/>
            <person name="Cabau C."/>
            <person name="Kuhl H."/>
            <person name="Suciu R."/>
            <person name="Ciorpac M."/>
            <person name="Holostenco D."/>
            <person name="Gessner J."/>
            <person name="Wuertz S."/>
            <person name="Hohne C."/>
            <person name="Stock M."/>
            <person name="Gislard M."/>
            <person name="Lluch J."/>
            <person name="Milhes M."/>
            <person name="Lampietro C."/>
            <person name="Lopez Roques C."/>
            <person name="Donnadieu C."/>
            <person name="Du K."/>
            <person name="Schartl M."/>
            <person name="Guiguen Y."/>
        </authorList>
    </citation>
    <scope>NUCLEOTIDE SEQUENCE [LARGE SCALE GENOMIC DNA]</scope>
    <source>
        <strain evidence="9">Hh-F2</strain>
        <tissue evidence="9">Blood</tissue>
    </source>
</reference>
<dbReference type="PROSITE" id="PS50016">
    <property type="entry name" value="ZF_PHD_2"/>
    <property type="match status" value="1"/>
</dbReference>
<feature type="region of interest" description="Disordered" evidence="6">
    <location>
        <begin position="1714"/>
        <end position="2483"/>
    </location>
</feature>
<dbReference type="InterPro" id="IPR013083">
    <property type="entry name" value="Znf_RING/FYVE/PHD"/>
</dbReference>
<feature type="compositionally biased region" description="Pro residues" evidence="6">
    <location>
        <begin position="1769"/>
        <end position="1779"/>
    </location>
</feature>
<name>A0ABR0Z405_HUSHU</name>
<feature type="region of interest" description="Disordered" evidence="6">
    <location>
        <begin position="494"/>
        <end position="736"/>
    </location>
</feature>
<dbReference type="Pfam" id="PF07744">
    <property type="entry name" value="SPOC"/>
    <property type="match status" value="1"/>
</dbReference>
<feature type="compositionally biased region" description="Pro residues" evidence="6">
    <location>
        <begin position="1891"/>
        <end position="1907"/>
    </location>
</feature>
<accession>A0ABR0Z405</accession>
<dbReference type="SMART" id="SM00510">
    <property type="entry name" value="TFS2M"/>
    <property type="match status" value="1"/>
</dbReference>
<feature type="compositionally biased region" description="Polar residues" evidence="6">
    <location>
        <begin position="600"/>
        <end position="616"/>
    </location>
</feature>
<dbReference type="PROSITE" id="PS51321">
    <property type="entry name" value="TFIIS_CENTRAL"/>
    <property type="match status" value="1"/>
</dbReference>
<feature type="compositionally biased region" description="Acidic residues" evidence="6">
    <location>
        <begin position="36"/>
        <end position="50"/>
    </location>
</feature>
<feature type="compositionally biased region" description="Basic and acidic residues" evidence="6">
    <location>
        <begin position="241"/>
        <end position="265"/>
    </location>
</feature>
<feature type="compositionally biased region" description="Basic and acidic residues" evidence="6">
    <location>
        <begin position="320"/>
        <end position="338"/>
    </location>
</feature>
<feature type="compositionally biased region" description="Basic and acidic residues" evidence="6">
    <location>
        <begin position="2289"/>
        <end position="2472"/>
    </location>
</feature>
<feature type="region of interest" description="Disordered" evidence="6">
    <location>
        <begin position="393"/>
        <end position="444"/>
    </location>
</feature>
<feature type="compositionally biased region" description="Acidic residues" evidence="6">
    <location>
        <begin position="211"/>
        <end position="220"/>
    </location>
</feature>
<feature type="compositionally biased region" description="Low complexity" evidence="6">
    <location>
        <begin position="1780"/>
        <end position="1790"/>
    </location>
</feature>
<feature type="compositionally biased region" description="Pro residues" evidence="6">
    <location>
        <begin position="1960"/>
        <end position="1973"/>
    </location>
</feature>
<dbReference type="Proteomes" id="UP001369086">
    <property type="component" value="Unassembled WGS sequence"/>
</dbReference>
<feature type="compositionally biased region" description="Basic and acidic residues" evidence="6">
    <location>
        <begin position="989"/>
        <end position="1001"/>
    </location>
</feature>
<evidence type="ECO:0000256" key="1">
    <source>
        <dbReference type="ARBA" id="ARBA00022723"/>
    </source>
</evidence>
<feature type="compositionally biased region" description="Polar residues" evidence="6">
    <location>
        <begin position="1733"/>
        <end position="1752"/>
    </location>
</feature>
<feature type="compositionally biased region" description="Basic and acidic residues" evidence="6">
    <location>
        <begin position="221"/>
        <end position="231"/>
    </location>
</feature>
<feature type="compositionally biased region" description="Basic and acidic residues" evidence="6">
    <location>
        <begin position="495"/>
        <end position="507"/>
    </location>
</feature>
<feature type="region of interest" description="Disordered" evidence="6">
    <location>
        <begin position="319"/>
        <end position="338"/>
    </location>
</feature>
<dbReference type="InterPro" id="IPR001965">
    <property type="entry name" value="Znf_PHD"/>
</dbReference>
<keyword evidence="1" id="KW-0479">Metal-binding</keyword>
<dbReference type="SUPFAM" id="SSF57903">
    <property type="entry name" value="FYVE/PHD zinc finger"/>
    <property type="match status" value="1"/>
</dbReference>
<feature type="compositionally biased region" description="Polar residues" evidence="6">
    <location>
        <begin position="660"/>
        <end position="671"/>
    </location>
</feature>
<sequence length="2483" mass="273151">MSAMEDTVSSELSQVPESEQSQDLMDIGSQASTVDEKEDQSNDDTENIDDDSGKVVQPTSKEFKKTWGFRRTTIAKRELPGEVDFNDPLNAPLRRSGRQSKRTDKMEEFLSTSKRRGRRSAPANLESFDPTDTETASEASFDGNSEAKTPSQASVESLDLKATPDDDGGKNEPDAAAASQDSSEASDSDELTLKELQNQLRKKRVAGAPGAEEEGLEEVESPEKPVDETGSKRLSGSPGRGDAKESAVNDAETKPGQKGSKDAGREGPSTIKSDAEGYDPNALYCICRQKHNNSPSDGCLESCSSVVPFRTAAGVSVTESRADRQLADRDERGTGQKREEIKSTVAGFMICCDRCEEWFHGNCVGITEARGRLLERNGEDYICPNCTRLRSQGDRTPLTGEEQPELKSGKTSEDQTAAPTDAEKPSEDQGIKGRIEKATNPSGKKKIKLFHPVVETSTLPKCIGSGCSNHALPDSVYCGNDCILRHAAAAMKSLTEVKEPKPKEKPKLKVQRKSPLKTPPKGQKRVGPERKVVKKTTVMVSQPAGTSEPETDQSGQESHMPSWSSDHNYNAVQTEKTAAISSSVFYKSSAKETEGDGSKMESTTSSKQPSGPSSTAPAAKQHHASGGATAKAKKHPPLSATSSSASKKTPPSLNKAKNLKSLSPAPSTGLSASKHHASGALSITKTSYTIPKKLPSTSGASPAARQPSGSSVTAAPAAPSKPALPSASQPQPNNQIRQNIRRSLTEILYKRVSDSDDLDISENEVGKIAFNIEKEMFSMFQNTDNKYKNKYRSIMFNLKDPKNKGLFYRVIGAEISPYKLVRLNPEKLLCREVSEWRERETIEAQESSQKSQREPQKYGLKQENVPDVDMEESPPMSDGDEQEEPNPTPPKSTLPVPDIFSSMLKDTTSEHRAHLFDLNCKICTGQMSAEEEPVPKKPKISVTTTVKKPEPKIKQEARPTMVSDSEASPKTADGKLQCAPGSTTAESTPEPKWKTEVHHPITDSPASPEQPSSPISMSSSFTPIPIPAVSSVTIMHRDPRTAGYRPSVTVTPAPLIVPTEAPPASTTAAGSKTEITKPAMPPPPPAVPKSILLKPVSSPDTRFFSTSSSSVSIAESRSPQDGETTVFLAKQEIAWKGFINMHTVAKFVTKAYLVSGSSDFLAEDLPDTVHIGGRISPHTVWDYVGKLKSSLSKELCLIRFHPATEEEEVAYISLYSYFSSRGRFGVVANNNRRIKDLYLIPLSAKDSIPSKLLPFDGPGLESSRPNLLLGLVICQKLKRPGAPSDPEKGEEKKLKVQVQEEDDVSSLSKAPTLSKPESKSEKPLLYNPEMPISTTPPGSPRSGTSSESSSSSFTTPSVFSLLSSVKAATAKPTAGGGETPPSGSSATASSTPLQQILNTLFGKKKPSESTDSSQSTPEQSAVELTVSSAPVIDPIVQQFGQISQDKTLDEDDYDRPYDPEEEYDPEKLYGMDTPVNKNKLFQTKKVCEAPEVDEEAYDPEDETIFEEAKVVVSDFPSRVLGIKSKDRPANYIAPVNDSSSLTEQQKMLEELNKQIDEQKRQLEEQEEALRQQRAAVGVSMAHFSVSDALMSPPPKSLVANSDSIQLGKKAEAIAKPPSLPKPAQVINQRRDPRQSKDPRQSRDPRQAATRRPSEKEEVTTTVAAEVSVSPSQPVEALNQPAPNVEPESMEMSIPLLGEKIEPYPITSETVDIKLIENSAPPSGQSAGDAFSEAASSPFTSWPDPSSHQSPGDFSSGPVRPTRKVLLPTPSQPPMYPPPSDSVSPVLSSQPESTHPTVSMQDAVHMSQTGMPNPEFMNQQEVQKVPFQSQSGPPHFEGQTDQSQFRDERQSYPFQEQWGGSPQQFDGPRGPPPPHLMGQGAPVPFQPMGQRGPPPSRFAGPRGPPPPQHLGQFQEGHGTSHGQNEPPQPRFGGPGGPHFPGPRGPHPPFMGPAPGQFENRGPPPSHFQGPPPPHQFGEQGPPQPFMDPQRGHEEKQYDNSNTYPQGMEHHRAQPPPHMLRDNSNRTSSPSPLMGQRGPSPNQFDGPRGPPPNHFDGPRGPAANHFDGPRGPAPNQFDGPRGPVPNQFDGPRGPAPNQFVGPRVHRLTPPGDMGGHRFPPPNQFGGPRGPPPHLQQGQRVPSPQPRGPPPQNFEEYRGPPQQFQGQRGPPQPQFGGSCGPGPAQFPDKGGRPRFHYEGQPHPQDGRAAHHPRPLLPNPPEQPQEGWNKGHRQNRFERDPESEPDEHWQSPDMRGRDRGRENSEPRNNGERQRDRFDAASRERANPQGPVRQSDERQNRLSEERRRDRDGAHGRPWERNQGKPWSREREWDRNRERDRDRDSDRNRGRDCERHRDRDQAAEQEVDRNRERDQTRGRGRDRESDRRDHERDRTRNRDRERDRDHDRETHRRRDRDRSRSRDRERGRDRDRDRDRTRDRDRDRDSRRDRERKDRSKSKEKGKDTRMEAKNQSEKTVEAETAAEKNTSS</sequence>